<organism evidence="2 3">
    <name type="scientific">Desulfatitalea alkaliphila</name>
    <dbReference type="NCBI Taxonomy" id="2929485"/>
    <lineage>
        <taxon>Bacteria</taxon>
        <taxon>Pseudomonadati</taxon>
        <taxon>Thermodesulfobacteriota</taxon>
        <taxon>Desulfobacteria</taxon>
        <taxon>Desulfobacterales</taxon>
        <taxon>Desulfosarcinaceae</taxon>
        <taxon>Desulfatitalea</taxon>
    </lineage>
</organism>
<dbReference type="PROSITE" id="PS00409">
    <property type="entry name" value="PROKAR_NTER_METHYL"/>
    <property type="match status" value="1"/>
</dbReference>
<feature type="transmembrane region" description="Helical" evidence="1">
    <location>
        <begin position="20"/>
        <end position="42"/>
    </location>
</feature>
<gene>
    <name evidence="2" type="ORF">MRX98_15440</name>
</gene>
<keyword evidence="1" id="KW-1133">Transmembrane helix</keyword>
<dbReference type="Proteomes" id="UP001165427">
    <property type="component" value="Unassembled WGS sequence"/>
</dbReference>
<keyword evidence="3" id="KW-1185">Reference proteome</keyword>
<keyword evidence="1" id="KW-0812">Transmembrane</keyword>
<reference evidence="2" key="1">
    <citation type="submission" date="2022-04" db="EMBL/GenBank/DDBJ databases">
        <title>Desulfatitalea alkaliphila sp. nov., a novel anaerobic sulfate-reducing bacterium isolated from terrestrial mud volcano, Taman Peninsula, Russia.</title>
        <authorList>
            <person name="Khomyakova M.A."/>
            <person name="Merkel A.Y."/>
            <person name="Slobodkin A.I."/>
        </authorList>
    </citation>
    <scope>NUCLEOTIDE SEQUENCE</scope>
    <source>
        <strain evidence="2">M08but</strain>
    </source>
</reference>
<accession>A0AA41ULW3</accession>
<dbReference type="NCBIfam" id="TIGR02532">
    <property type="entry name" value="IV_pilin_GFxxxE"/>
    <property type="match status" value="1"/>
</dbReference>
<dbReference type="Pfam" id="PF07963">
    <property type="entry name" value="N_methyl"/>
    <property type="match status" value="1"/>
</dbReference>
<name>A0AA41ULW3_9BACT</name>
<evidence type="ECO:0000313" key="2">
    <source>
        <dbReference type="EMBL" id="MCJ8501976.1"/>
    </source>
</evidence>
<protein>
    <submittedName>
        <fullName evidence="2">Type II secretion system GspH family protein</fullName>
    </submittedName>
</protein>
<proteinExistence type="predicted"/>
<keyword evidence="1" id="KW-0472">Membrane</keyword>
<dbReference type="InterPro" id="IPR012902">
    <property type="entry name" value="N_methyl_site"/>
</dbReference>
<comment type="caution">
    <text evidence="2">The sequence shown here is derived from an EMBL/GenBank/DDBJ whole genome shotgun (WGS) entry which is preliminary data.</text>
</comment>
<sequence length="158" mass="16685">MQPPSPGKNAPVVGNAGFTLLEIIAVIVIMSILAVVAVPRYFDLQGEARKKAMETAMAEAIGRVNGYFAQQVLRGSLPSEINYQDGEPLGTDLGDFELSVFDGGHSEDEDFDPSACFSDKADNDDALDGCIKLVVSPKDGTAIAGADDEIKSIPRPGI</sequence>
<dbReference type="Gene3D" id="3.30.700.10">
    <property type="entry name" value="Glycoprotein, Type 4 Pilin"/>
    <property type="match status" value="1"/>
</dbReference>
<dbReference type="RefSeq" id="WP_246911598.1">
    <property type="nucleotide sequence ID" value="NZ_JALJRB010000019.1"/>
</dbReference>
<evidence type="ECO:0000313" key="3">
    <source>
        <dbReference type="Proteomes" id="UP001165427"/>
    </source>
</evidence>
<dbReference type="InterPro" id="IPR045584">
    <property type="entry name" value="Pilin-like"/>
</dbReference>
<dbReference type="SUPFAM" id="SSF54523">
    <property type="entry name" value="Pili subunits"/>
    <property type="match status" value="1"/>
</dbReference>
<evidence type="ECO:0000256" key="1">
    <source>
        <dbReference type="SAM" id="Phobius"/>
    </source>
</evidence>
<dbReference type="AlphaFoldDB" id="A0AA41ULW3"/>
<dbReference type="EMBL" id="JALJRB010000019">
    <property type="protein sequence ID" value="MCJ8501976.1"/>
    <property type="molecule type" value="Genomic_DNA"/>
</dbReference>